<dbReference type="PANTHER" id="PTHR42754:SF1">
    <property type="entry name" value="LIPOPROTEIN"/>
    <property type="match status" value="1"/>
</dbReference>
<dbReference type="PANTHER" id="PTHR42754">
    <property type="entry name" value="ENDOGLUCANASE"/>
    <property type="match status" value="1"/>
</dbReference>
<evidence type="ECO:0000259" key="4">
    <source>
        <dbReference type="Pfam" id="PF18962"/>
    </source>
</evidence>
<dbReference type="SUPFAM" id="SSF50998">
    <property type="entry name" value="Quinoprotein alcohol dehydrogenase-like"/>
    <property type="match status" value="1"/>
</dbReference>
<comment type="caution">
    <text evidence="5">The sequence shown here is derived from an EMBL/GenBank/DDBJ whole genome shotgun (WGS) entry which is preliminary data.</text>
</comment>
<dbReference type="InterPro" id="IPR026444">
    <property type="entry name" value="Secre_tail"/>
</dbReference>
<gene>
    <name evidence="5" type="ORF">E4635_10595</name>
</gene>
<organism evidence="5 6">
    <name type="scientific">Flavobacterium humi</name>
    <dbReference type="NCBI Taxonomy" id="2562683"/>
    <lineage>
        <taxon>Bacteria</taxon>
        <taxon>Pseudomonadati</taxon>
        <taxon>Bacteroidota</taxon>
        <taxon>Flavobacteriia</taxon>
        <taxon>Flavobacteriales</taxon>
        <taxon>Flavobacteriaceae</taxon>
        <taxon>Flavobacterium</taxon>
    </lineage>
</organism>
<dbReference type="EMBL" id="SRLH01000005">
    <property type="protein sequence ID" value="TGD57628.1"/>
    <property type="molecule type" value="Genomic_DNA"/>
</dbReference>
<feature type="domain" description="Secretion system C-terminal sorting" evidence="4">
    <location>
        <begin position="445"/>
        <end position="515"/>
    </location>
</feature>
<dbReference type="Proteomes" id="UP000297407">
    <property type="component" value="Unassembled WGS sequence"/>
</dbReference>
<dbReference type="RefSeq" id="WP_135526668.1">
    <property type="nucleotide sequence ID" value="NZ_SRLH01000005.1"/>
</dbReference>
<evidence type="ECO:0000256" key="2">
    <source>
        <dbReference type="SAM" id="SignalP"/>
    </source>
</evidence>
<dbReference type="Pfam" id="PF13360">
    <property type="entry name" value="PQQ_2"/>
    <property type="match status" value="1"/>
</dbReference>
<dbReference type="InterPro" id="IPR015943">
    <property type="entry name" value="WD40/YVTN_repeat-like_dom_sf"/>
</dbReference>
<feature type="signal peptide" evidence="2">
    <location>
        <begin position="1"/>
        <end position="19"/>
    </location>
</feature>
<dbReference type="OrthoDB" id="9811934at2"/>
<evidence type="ECO:0000313" key="5">
    <source>
        <dbReference type="EMBL" id="TGD57628.1"/>
    </source>
</evidence>
<evidence type="ECO:0000259" key="3">
    <source>
        <dbReference type="Pfam" id="PF13360"/>
    </source>
</evidence>
<dbReference type="Gene3D" id="2.130.10.10">
    <property type="entry name" value="YVTN repeat-like/Quinoprotein amine dehydrogenase"/>
    <property type="match status" value="1"/>
</dbReference>
<protein>
    <submittedName>
        <fullName evidence="5">T9SS type A sorting domain-containing protein</fullName>
    </submittedName>
</protein>
<sequence length="516" mass="56962">MAKKYFYLLFLISSLALHSQTPTINWSKIHGGTFLDQPFDLIKTADGNYVSFGYRQLGEQFYNSDTYSWLVKLDPNGNMLWQKNYGETNTDVVGYTVKETSDGGLILLGSVYKSNTGYDARLVKTDGLGNIVWSKTFAGLYSGTETFKGIVETPDGYMLAGYSESESGTFNVNFGGNLGGSDGWVLKLDPTGNILWKKNYGTVNSEYFNNIVLLSNGDSIVSGYSYAQGGNGLSDFWIVRIDKNGVVLWDKKYGGNGYDESVKTIITYDGNLICVGKTRSSSYSGNVAYNHGNDDAWVVKLSSETGNLLWENTFGGTEYEHVAEVKETNDHSLVLAGDTSSNDNGISIHGASDSWIFKISETGNLIWQKAFGGSVGDTARGFVIDNDNEYVIANSSSSYDHDVNNPSNTNFNLWLFKLSPDTSGNLSTIDWNMPIAGNNCDFVKLYPNPSPRNEFFTNYKITESKTIEVFDATGKLVHKNTGFKNYINLDFLQKGIYTAQVIEGDSPICVKKIIIE</sequence>
<feature type="domain" description="Pyrrolo-quinoline quinone repeat" evidence="3">
    <location>
        <begin position="182"/>
        <end position="396"/>
    </location>
</feature>
<dbReference type="InterPro" id="IPR011047">
    <property type="entry name" value="Quinoprotein_ADH-like_sf"/>
</dbReference>
<evidence type="ECO:0000313" key="6">
    <source>
        <dbReference type="Proteomes" id="UP000297407"/>
    </source>
</evidence>
<name>A0A4Z0L5U1_9FLAO</name>
<dbReference type="NCBIfam" id="TIGR04183">
    <property type="entry name" value="Por_Secre_tail"/>
    <property type="match status" value="1"/>
</dbReference>
<dbReference type="InterPro" id="IPR002372">
    <property type="entry name" value="PQQ_rpt_dom"/>
</dbReference>
<accession>A0A4Z0L5U1</accession>
<keyword evidence="6" id="KW-1185">Reference proteome</keyword>
<dbReference type="AlphaFoldDB" id="A0A4Z0L5U1"/>
<feature type="chain" id="PRO_5021355686" evidence="2">
    <location>
        <begin position="20"/>
        <end position="516"/>
    </location>
</feature>
<dbReference type="Pfam" id="PF18962">
    <property type="entry name" value="Por_Secre_tail"/>
    <property type="match status" value="1"/>
</dbReference>
<proteinExistence type="predicted"/>
<keyword evidence="1 2" id="KW-0732">Signal</keyword>
<reference evidence="5 6" key="1">
    <citation type="submission" date="2019-04" db="EMBL/GenBank/DDBJ databases">
        <title>Flavobacterium sp. strain DS2-A Genome sequencing and assembly.</title>
        <authorList>
            <person name="Kim I."/>
        </authorList>
    </citation>
    <scope>NUCLEOTIDE SEQUENCE [LARGE SCALE GENOMIC DNA]</scope>
    <source>
        <strain evidence="5 6">DS2-A</strain>
    </source>
</reference>
<evidence type="ECO:0000256" key="1">
    <source>
        <dbReference type="ARBA" id="ARBA00022729"/>
    </source>
</evidence>